<evidence type="ECO:0000313" key="1">
    <source>
        <dbReference type="EMBL" id="KAI3704983.1"/>
    </source>
</evidence>
<comment type="caution">
    <text evidence="1">The sequence shown here is derived from an EMBL/GenBank/DDBJ whole genome shotgun (WGS) entry which is preliminary data.</text>
</comment>
<proteinExistence type="predicted"/>
<reference evidence="2" key="1">
    <citation type="journal article" date="2022" name="Mol. Ecol. Resour.">
        <title>The genomes of chicory, endive, great burdock and yacon provide insights into Asteraceae palaeo-polyploidization history and plant inulin production.</title>
        <authorList>
            <person name="Fan W."/>
            <person name="Wang S."/>
            <person name="Wang H."/>
            <person name="Wang A."/>
            <person name="Jiang F."/>
            <person name="Liu H."/>
            <person name="Zhao H."/>
            <person name="Xu D."/>
            <person name="Zhang Y."/>
        </authorList>
    </citation>
    <scope>NUCLEOTIDE SEQUENCE [LARGE SCALE GENOMIC DNA]</scope>
    <source>
        <strain evidence="2">cv. Yunnan</strain>
    </source>
</reference>
<name>A0ACB9A529_9ASTR</name>
<dbReference type="EMBL" id="CM042042">
    <property type="protein sequence ID" value="KAI3704983.1"/>
    <property type="molecule type" value="Genomic_DNA"/>
</dbReference>
<evidence type="ECO:0000313" key="2">
    <source>
        <dbReference type="Proteomes" id="UP001056120"/>
    </source>
</evidence>
<gene>
    <name evidence="1" type="ORF">L1987_75213</name>
</gene>
<sequence>MNPPYRHHREAALSPPYGCHHFTVRHNQHHHEVCTITTIESYHHLHPPVNPCSPLPLLEVFIVNHHHCHRSNPHNMKLLLSQPHHHHQLLPATIQRCRPSPPSPSRKQQQGESRFCLHLSSP</sequence>
<dbReference type="Proteomes" id="UP001056120">
    <property type="component" value="Linkage Group LG25"/>
</dbReference>
<organism evidence="1 2">
    <name type="scientific">Smallanthus sonchifolius</name>
    <dbReference type="NCBI Taxonomy" id="185202"/>
    <lineage>
        <taxon>Eukaryota</taxon>
        <taxon>Viridiplantae</taxon>
        <taxon>Streptophyta</taxon>
        <taxon>Embryophyta</taxon>
        <taxon>Tracheophyta</taxon>
        <taxon>Spermatophyta</taxon>
        <taxon>Magnoliopsida</taxon>
        <taxon>eudicotyledons</taxon>
        <taxon>Gunneridae</taxon>
        <taxon>Pentapetalae</taxon>
        <taxon>asterids</taxon>
        <taxon>campanulids</taxon>
        <taxon>Asterales</taxon>
        <taxon>Asteraceae</taxon>
        <taxon>Asteroideae</taxon>
        <taxon>Heliantheae alliance</taxon>
        <taxon>Millerieae</taxon>
        <taxon>Smallanthus</taxon>
    </lineage>
</organism>
<keyword evidence="2" id="KW-1185">Reference proteome</keyword>
<reference evidence="1 2" key="2">
    <citation type="journal article" date="2022" name="Mol. Ecol. Resour.">
        <title>The genomes of chicory, endive, great burdock and yacon provide insights into Asteraceae paleo-polyploidization history and plant inulin production.</title>
        <authorList>
            <person name="Fan W."/>
            <person name="Wang S."/>
            <person name="Wang H."/>
            <person name="Wang A."/>
            <person name="Jiang F."/>
            <person name="Liu H."/>
            <person name="Zhao H."/>
            <person name="Xu D."/>
            <person name="Zhang Y."/>
        </authorList>
    </citation>
    <scope>NUCLEOTIDE SEQUENCE [LARGE SCALE GENOMIC DNA]</scope>
    <source>
        <strain evidence="2">cv. Yunnan</strain>
        <tissue evidence="1">Leaves</tissue>
    </source>
</reference>
<accession>A0ACB9A529</accession>
<protein>
    <submittedName>
        <fullName evidence="1">Uncharacterized protein</fullName>
    </submittedName>
</protein>